<gene>
    <name evidence="3" type="ORF">KDK92_07425</name>
</gene>
<reference evidence="3" key="2">
    <citation type="submission" date="2021-04" db="EMBL/GenBank/DDBJ databases">
        <authorList>
            <person name="Dong X."/>
        </authorList>
    </citation>
    <scope>NUCLEOTIDE SEQUENCE</scope>
    <source>
        <strain evidence="3">ZWT</strain>
    </source>
</reference>
<comment type="caution">
    <text evidence="3">The sequence shown here is derived from an EMBL/GenBank/DDBJ whole genome shotgun (WGS) entry which is preliminary data.</text>
</comment>
<accession>A0A9J6NYG5</accession>
<dbReference type="Gene3D" id="1.20.58.1690">
    <property type="match status" value="1"/>
</dbReference>
<feature type="chain" id="PRO_5039896186" evidence="1">
    <location>
        <begin position="26"/>
        <end position="298"/>
    </location>
</feature>
<keyword evidence="4" id="KW-1185">Reference proteome</keyword>
<dbReference type="PROSITE" id="PS51257">
    <property type="entry name" value="PROKAR_LIPOPROTEIN"/>
    <property type="match status" value="1"/>
</dbReference>
<dbReference type="EMBL" id="JAGSOJ010000001">
    <property type="protein sequence ID" value="MCM1989567.1"/>
    <property type="molecule type" value="Genomic_DNA"/>
</dbReference>
<name>A0A9J6NYG5_9CLOT</name>
<feature type="domain" description="YARHG" evidence="2">
    <location>
        <begin position="221"/>
        <end position="297"/>
    </location>
</feature>
<evidence type="ECO:0000259" key="2">
    <source>
        <dbReference type="SMART" id="SM01324"/>
    </source>
</evidence>
<organism evidence="3 4">
    <name type="scientific">Oceanirhabdus seepicola</name>
    <dbReference type="NCBI Taxonomy" id="2828781"/>
    <lineage>
        <taxon>Bacteria</taxon>
        <taxon>Bacillati</taxon>
        <taxon>Bacillota</taxon>
        <taxon>Clostridia</taxon>
        <taxon>Eubacteriales</taxon>
        <taxon>Clostridiaceae</taxon>
        <taxon>Oceanirhabdus</taxon>
    </lineage>
</organism>
<evidence type="ECO:0000313" key="3">
    <source>
        <dbReference type="EMBL" id="MCM1989567.1"/>
    </source>
</evidence>
<keyword evidence="1" id="KW-0732">Signal</keyword>
<evidence type="ECO:0000313" key="4">
    <source>
        <dbReference type="Proteomes" id="UP001056429"/>
    </source>
</evidence>
<sequence length="298" mass="34707">MKHLKKFTCIILLCPIMLLSGCIFNNSKVNNESTLNEQTSSEDDGNAIYPLGDKLDLYTGMTLEEAKEVIQDKYNLINQIEITSSQEFISWGDTELTISLSDNTDINDTSNMLNLVFDAKTSVLYSIYAIGAFPTALGLQNDTSIDIMKKLYGNDYITYTFTNYEGDSVIVYEYKLENNYLKVREVNDKVSFWEISMFGEYQNTRFEYNNTFQLNINNFCIDLEMPLSPHFLEKLNKDELSLLRNAYYARHGHIFKTPKYANFFSEYYWYEPLHEHVDNLLTELDNKNVALILEFEKK</sequence>
<dbReference type="Pfam" id="PF13308">
    <property type="entry name" value="YARHG"/>
    <property type="match status" value="1"/>
</dbReference>
<protein>
    <submittedName>
        <fullName evidence="3">YARHG domain-containing protein</fullName>
    </submittedName>
</protein>
<evidence type="ECO:0000256" key="1">
    <source>
        <dbReference type="SAM" id="SignalP"/>
    </source>
</evidence>
<dbReference type="SMART" id="SM01324">
    <property type="entry name" value="YARHG"/>
    <property type="match status" value="1"/>
</dbReference>
<dbReference type="InterPro" id="IPR038434">
    <property type="entry name" value="YARHG_sf"/>
</dbReference>
<dbReference type="RefSeq" id="WP_250858559.1">
    <property type="nucleotide sequence ID" value="NZ_JAGSOJ010000001.1"/>
</dbReference>
<dbReference type="InterPro" id="IPR025582">
    <property type="entry name" value="YARHG_dom"/>
</dbReference>
<dbReference type="AlphaFoldDB" id="A0A9J6NYG5"/>
<dbReference type="Proteomes" id="UP001056429">
    <property type="component" value="Unassembled WGS sequence"/>
</dbReference>
<reference evidence="3" key="1">
    <citation type="journal article" date="2021" name="mSystems">
        <title>Bacteria and Archaea Synergistically Convert Glycine Betaine to Biogenic Methane in the Formosa Cold Seep of the South China Sea.</title>
        <authorList>
            <person name="Li L."/>
            <person name="Zhang W."/>
            <person name="Zhang S."/>
            <person name="Song L."/>
            <person name="Sun Q."/>
            <person name="Zhang H."/>
            <person name="Xiang H."/>
            <person name="Dong X."/>
        </authorList>
    </citation>
    <scope>NUCLEOTIDE SEQUENCE</scope>
    <source>
        <strain evidence="3">ZWT</strain>
    </source>
</reference>
<feature type="signal peptide" evidence="1">
    <location>
        <begin position="1"/>
        <end position="25"/>
    </location>
</feature>
<proteinExistence type="predicted"/>